<name>A0A4Q9FHG5_9FLAO</name>
<feature type="domain" description="OmpA-like" evidence="6">
    <location>
        <begin position="244"/>
        <end position="365"/>
    </location>
</feature>
<keyword evidence="8" id="KW-1185">Reference proteome</keyword>
<dbReference type="InterPro" id="IPR006665">
    <property type="entry name" value="OmpA-like"/>
</dbReference>
<sequence length="365" mass="40693">MKSNFILCLTFLLGFGMSQAQNLPANPDPGKCYVKCITKDEFKTVEETIQTYPAYTKLEVVPATYRTVEERVLVKEASKKFVYVPATYETVEVPYVSKEGRSDLSIIPASFGSDSRTFETYPKTSGWEYRETACDSPNKEDCMVACFVEYPAQFRDVSFTTLERDAATSSVPVPEQGATYKKRVVKTPARMDQIDIPAEYKTIKRQVLATPATTRSVTVPAQSKTVTRTVLAKKGGLTTWEEVDCGLLNANVLPIFYELGSARITPASKKIIDETLLPLLNSKPVSIELMSHTDSRGNDDFNMSLSQQRANSVVNYLVSKGISRSRLSAKGYGESRLVNRCSNGVDCSEAEHRKNRRTEFRVIGN</sequence>
<keyword evidence="2 4" id="KW-0472">Membrane</keyword>
<keyword evidence="3" id="KW-0998">Cell outer membrane</keyword>
<dbReference type="PRINTS" id="PR01021">
    <property type="entry name" value="OMPADOMAIN"/>
</dbReference>
<dbReference type="Pfam" id="PF00691">
    <property type="entry name" value="OmpA"/>
    <property type="match status" value="1"/>
</dbReference>
<dbReference type="GO" id="GO:0009279">
    <property type="term" value="C:cell outer membrane"/>
    <property type="evidence" value="ECO:0007669"/>
    <property type="project" value="UniProtKB-SubCell"/>
</dbReference>
<organism evidence="7 8">
    <name type="scientific">Hyunsoonleella flava</name>
    <dbReference type="NCBI Taxonomy" id="2527939"/>
    <lineage>
        <taxon>Bacteria</taxon>
        <taxon>Pseudomonadati</taxon>
        <taxon>Bacteroidota</taxon>
        <taxon>Flavobacteriia</taxon>
        <taxon>Flavobacteriales</taxon>
        <taxon>Flavobacteriaceae</taxon>
    </lineage>
</organism>
<evidence type="ECO:0000313" key="8">
    <source>
        <dbReference type="Proteomes" id="UP000291142"/>
    </source>
</evidence>
<evidence type="ECO:0000256" key="2">
    <source>
        <dbReference type="ARBA" id="ARBA00023136"/>
    </source>
</evidence>
<proteinExistence type="predicted"/>
<dbReference type="InterPro" id="IPR036737">
    <property type="entry name" value="OmpA-like_sf"/>
</dbReference>
<dbReference type="InterPro" id="IPR050330">
    <property type="entry name" value="Bact_OuterMem_StrucFunc"/>
</dbReference>
<dbReference type="EMBL" id="SIRT01000001">
    <property type="protein sequence ID" value="TBN06749.1"/>
    <property type="molecule type" value="Genomic_DNA"/>
</dbReference>
<evidence type="ECO:0000259" key="6">
    <source>
        <dbReference type="PROSITE" id="PS51123"/>
    </source>
</evidence>
<dbReference type="Proteomes" id="UP000291142">
    <property type="component" value="Unassembled WGS sequence"/>
</dbReference>
<evidence type="ECO:0000256" key="4">
    <source>
        <dbReference type="PROSITE-ProRule" id="PRU00473"/>
    </source>
</evidence>
<dbReference type="InterPro" id="IPR006664">
    <property type="entry name" value="OMP_bac"/>
</dbReference>
<comment type="caution">
    <text evidence="7">The sequence shown here is derived from an EMBL/GenBank/DDBJ whole genome shotgun (WGS) entry which is preliminary data.</text>
</comment>
<dbReference type="Gene3D" id="3.30.1330.60">
    <property type="entry name" value="OmpA-like domain"/>
    <property type="match status" value="1"/>
</dbReference>
<dbReference type="RefSeq" id="WP_130962736.1">
    <property type="nucleotide sequence ID" value="NZ_SIRT01000001.1"/>
</dbReference>
<protein>
    <submittedName>
        <fullName evidence="7">OmpA family protein</fullName>
    </submittedName>
</protein>
<evidence type="ECO:0000256" key="1">
    <source>
        <dbReference type="ARBA" id="ARBA00004442"/>
    </source>
</evidence>
<feature type="chain" id="PRO_5020892759" evidence="5">
    <location>
        <begin position="21"/>
        <end position="365"/>
    </location>
</feature>
<accession>A0A4Q9FHG5</accession>
<dbReference type="PROSITE" id="PS51123">
    <property type="entry name" value="OMPA_2"/>
    <property type="match status" value="1"/>
</dbReference>
<dbReference type="AlphaFoldDB" id="A0A4Q9FHG5"/>
<evidence type="ECO:0000256" key="3">
    <source>
        <dbReference type="ARBA" id="ARBA00023237"/>
    </source>
</evidence>
<dbReference type="PANTHER" id="PTHR30329:SF21">
    <property type="entry name" value="LIPOPROTEIN YIAD-RELATED"/>
    <property type="match status" value="1"/>
</dbReference>
<reference evidence="7 8" key="1">
    <citation type="submission" date="2019-02" db="EMBL/GenBank/DDBJ databases">
        <title>Hyunsoonleella sp., isolated from marine sediment.</title>
        <authorList>
            <person name="Liu B.-T."/>
        </authorList>
    </citation>
    <scope>NUCLEOTIDE SEQUENCE [LARGE SCALE GENOMIC DNA]</scope>
    <source>
        <strain evidence="7 8">T58</strain>
    </source>
</reference>
<comment type="subcellular location">
    <subcellularLocation>
        <location evidence="1">Cell outer membrane</location>
    </subcellularLocation>
</comment>
<evidence type="ECO:0000256" key="5">
    <source>
        <dbReference type="SAM" id="SignalP"/>
    </source>
</evidence>
<feature type="signal peptide" evidence="5">
    <location>
        <begin position="1"/>
        <end position="20"/>
    </location>
</feature>
<dbReference type="SUPFAM" id="SSF103088">
    <property type="entry name" value="OmpA-like"/>
    <property type="match status" value="1"/>
</dbReference>
<gene>
    <name evidence="7" type="ORF">EYD45_02370</name>
</gene>
<keyword evidence="5" id="KW-0732">Signal</keyword>
<dbReference type="PANTHER" id="PTHR30329">
    <property type="entry name" value="STATOR ELEMENT OF FLAGELLAR MOTOR COMPLEX"/>
    <property type="match status" value="1"/>
</dbReference>
<dbReference type="CDD" id="cd07185">
    <property type="entry name" value="OmpA_C-like"/>
    <property type="match status" value="1"/>
</dbReference>
<dbReference type="OrthoDB" id="9782229at2"/>
<evidence type="ECO:0000313" key="7">
    <source>
        <dbReference type="EMBL" id="TBN06749.1"/>
    </source>
</evidence>